<dbReference type="EMBL" id="GG697400">
    <property type="protein sequence ID" value="EFQ35803.1"/>
    <property type="molecule type" value="Genomic_DNA"/>
</dbReference>
<keyword evidence="3" id="KW-1185">Reference proteome</keyword>
<dbReference type="OrthoDB" id="4757095at2759"/>
<name>E3QY65_COLGM</name>
<dbReference type="Proteomes" id="UP000008782">
    <property type="component" value="Unassembled WGS sequence"/>
</dbReference>
<accession>E3QY65</accession>
<dbReference type="RefSeq" id="XP_008099823.1">
    <property type="nucleotide sequence ID" value="XM_008101632.1"/>
</dbReference>
<dbReference type="eggNOG" id="ENOG502RJ5E">
    <property type="taxonomic scope" value="Eukaryota"/>
</dbReference>
<dbReference type="InterPro" id="IPR056632">
    <property type="entry name" value="DUF7730"/>
</dbReference>
<dbReference type="HOGENOM" id="CLU_039644_0_0_1"/>
<dbReference type="GeneID" id="24416363"/>
<dbReference type="AlphaFoldDB" id="E3QY65"/>
<dbReference type="Pfam" id="PF24864">
    <property type="entry name" value="DUF7730"/>
    <property type="match status" value="1"/>
</dbReference>
<organism evidence="3">
    <name type="scientific">Colletotrichum graminicola (strain M1.001 / M2 / FGSC 10212)</name>
    <name type="common">Maize anthracnose fungus</name>
    <name type="synonym">Glomerella graminicola</name>
    <dbReference type="NCBI Taxonomy" id="645133"/>
    <lineage>
        <taxon>Eukaryota</taxon>
        <taxon>Fungi</taxon>
        <taxon>Dikarya</taxon>
        <taxon>Ascomycota</taxon>
        <taxon>Pezizomycotina</taxon>
        <taxon>Sordariomycetes</taxon>
        <taxon>Hypocreomycetidae</taxon>
        <taxon>Glomerellales</taxon>
        <taxon>Glomerellaceae</taxon>
        <taxon>Colletotrichum</taxon>
        <taxon>Colletotrichum graminicola species complex</taxon>
    </lineage>
</organism>
<feature type="domain" description="DUF7730" evidence="1">
    <location>
        <begin position="185"/>
        <end position="337"/>
    </location>
</feature>
<reference evidence="3" key="1">
    <citation type="journal article" date="2012" name="Nat. Genet.">
        <title>Lifestyle transitions in plant pathogenic Colletotrichum fungi deciphered by genome and transcriptome analyses.</title>
        <authorList>
            <person name="O'Connell R.J."/>
            <person name="Thon M.R."/>
            <person name="Hacquard S."/>
            <person name="Amyotte S.G."/>
            <person name="Kleemann J."/>
            <person name="Torres M.F."/>
            <person name="Damm U."/>
            <person name="Buiate E.A."/>
            <person name="Epstein L."/>
            <person name="Alkan N."/>
            <person name="Altmueller J."/>
            <person name="Alvarado-Balderrama L."/>
            <person name="Bauser C.A."/>
            <person name="Becker C."/>
            <person name="Birren B.W."/>
            <person name="Chen Z."/>
            <person name="Choi J."/>
            <person name="Crouch J.A."/>
            <person name="Duvick J.P."/>
            <person name="Farman M.A."/>
            <person name="Gan P."/>
            <person name="Heiman D."/>
            <person name="Henrissat B."/>
            <person name="Howard R.J."/>
            <person name="Kabbage M."/>
            <person name="Koch C."/>
            <person name="Kracher B."/>
            <person name="Kubo Y."/>
            <person name="Law A.D."/>
            <person name="Lebrun M.-H."/>
            <person name="Lee Y.-H."/>
            <person name="Miyara I."/>
            <person name="Moore N."/>
            <person name="Neumann U."/>
            <person name="Nordstroem K."/>
            <person name="Panaccione D.G."/>
            <person name="Panstruga R."/>
            <person name="Place M."/>
            <person name="Proctor R.H."/>
            <person name="Prusky D."/>
            <person name="Rech G."/>
            <person name="Reinhardt R."/>
            <person name="Rollins J.A."/>
            <person name="Rounsley S."/>
            <person name="Schardl C.L."/>
            <person name="Schwartz D.C."/>
            <person name="Shenoy N."/>
            <person name="Shirasu K."/>
            <person name="Sikhakolli U.R."/>
            <person name="Stueber K."/>
            <person name="Sukno S.A."/>
            <person name="Sweigard J.A."/>
            <person name="Takano Y."/>
            <person name="Takahara H."/>
            <person name="Trail F."/>
            <person name="van der Does H.C."/>
            <person name="Voll L.M."/>
            <person name="Will I."/>
            <person name="Young S."/>
            <person name="Zeng Q."/>
            <person name="Zhang J."/>
            <person name="Zhou S."/>
            <person name="Dickman M.B."/>
            <person name="Schulze-Lefert P."/>
            <person name="Ver Loren van Themaat E."/>
            <person name="Ma L.-J."/>
            <person name="Vaillancourt L.J."/>
        </authorList>
    </citation>
    <scope>NUCLEOTIDE SEQUENCE [LARGE SCALE GENOMIC DNA]</scope>
    <source>
        <strain evidence="3">M1.001 / M2 / FGSC 10212</strain>
    </source>
</reference>
<sequence>MSVTNPRPSRLGIRSLAKKSFRLVSKLRSRTCRARPGSVMPSIHAITTAEMLSSSDSLDALRFSPRPDRENYSASFEDFWSGISLDCDSSTQPNPAMDDQVATGFFGKLPKEVREMIYQELWRAAGLSQHVIRTQAGYAHSRCLFDRPGARAADGEEPWEFNWMAPDAHGPGPLWYKREMSTWCDHWKCEESREEMEIWRDIARGRTGHSVHLETWTAFLPMMLTCKRMYSECASSIYDSVVFAITDITLARNLFGARHRGPAGGHPLRRVNLSFRRQADEGSSFEQWVDSWSAVLRLLDTPGLATVNLWLDSDVYYERHWLSVTANVFRRVPEALAHKVAVSLPPDGHGDRTAEAAGRCG</sequence>
<evidence type="ECO:0000259" key="1">
    <source>
        <dbReference type="Pfam" id="PF24864"/>
    </source>
</evidence>
<evidence type="ECO:0000313" key="3">
    <source>
        <dbReference type="Proteomes" id="UP000008782"/>
    </source>
</evidence>
<gene>
    <name evidence="2" type="ORF">GLRG_10998</name>
</gene>
<proteinExistence type="predicted"/>
<protein>
    <recommendedName>
        <fullName evidence="1">DUF7730 domain-containing protein</fullName>
    </recommendedName>
</protein>
<dbReference type="STRING" id="645133.E3QY65"/>
<dbReference type="VEuPathDB" id="FungiDB:GLRG_10998"/>
<evidence type="ECO:0000313" key="2">
    <source>
        <dbReference type="EMBL" id="EFQ35803.1"/>
    </source>
</evidence>